<feature type="transmembrane region" description="Helical" evidence="2">
    <location>
        <begin position="42"/>
        <end position="60"/>
    </location>
</feature>
<reference evidence="3 4" key="1">
    <citation type="submission" date="2018-11" db="EMBL/GenBank/DDBJ databases">
        <title>The Potential of Streptomyces as Biocontrol Agents against the Tomato grey mould, Botrytis cinerea (Gray mold) Frontiers in Microbiology.</title>
        <authorList>
            <person name="Li D."/>
        </authorList>
    </citation>
    <scope>NUCLEOTIDE SEQUENCE [LARGE SCALE GENOMIC DNA]</scope>
    <source>
        <strain evidence="3 4">NEAU-LD23</strain>
    </source>
</reference>
<feature type="transmembrane region" description="Helical" evidence="2">
    <location>
        <begin position="210"/>
        <end position="226"/>
    </location>
</feature>
<keyword evidence="2" id="KW-0812">Transmembrane</keyword>
<dbReference type="InterPro" id="IPR018650">
    <property type="entry name" value="STSV1_Orf64"/>
</dbReference>
<evidence type="ECO:0000313" key="4">
    <source>
        <dbReference type="Proteomes" id="UP000275401"/>
    </source>
</evidence>
<feature type="transmembrane region" description="Helical" evidence="2">
    <location>
        <begin position="233"/>
        <end position="259"/>
    </location>
</feature>
<feature type="transmembrane region" description="Helical" evidence="2">
    <location>
        <begin position="369"/>
        <end position="388"/>
    </location>
</feature>
<comment type="caution">
    <text evidence="3">The sequence shown here is derived from an EMBL/GenBank/DDBJ whole genome shotgun (WGS) entry which is preliminary data.</text>
</comment>
<evidence type="ECO:0000256" key="1">
    <source>
        <dbReference type="SAM" id="MobiDB-lite"/>
    </source>
</evidence>
<protein>
    <submittedName>
        <fullName evidence="3">DUF2079 domain-containing protein</fullName>
    </submittedName>
</protein>
<feature type="region of interest" description="Disordered" evidence="1">
    <location>
        <begin position="1"/>
        <end position="21"/>
    </location>
</feature>
<proteinExistence type="predicted"/>
<keyword evidence="2" id="KW-0472">Membrane</keyword>
<name>A0A3M8SP22_9ACTN</name>
<sequence length="493" mass="52607">MDTAATAPPGTTAEGAPAAAGRSTRPLARVVSPLRHSRLDPYWLALALFAAFATLSVCRYRRMATMSWDLGIFEQAIRAYAHLQAPIADLKGPGANILGDHFSPITALLAPLYRIFPSPVTLLVAQAALFALSAVPVARTAARLLGRARGLAIGIAYGLAWGLQRAVDFDFHEICFAIPLIAFSLEAVILRRWYAAMLWAAPLVFVKEDMGATVAAIGVVIAIRALRERVPGIVPLAVALMGFGILGSALALGVVIPGFNGAGSYGYWDKVGSGGGSDATIPFVTALRTLLWVLLPTTGLLALRSPLLLAALPTLGWRFVSHDEHYWGTDWHYSAVLMPVVFLALVDALDRIGEGRRGWLVRYARQMPAAVCAAALALTTSLPLAGLAEGATYRKPPHVDAVERLLDRIPDGATVEANVGPIARLTSRCRVFWVGDTQGVTPQYLALAEPPGRTVRQELAYAKQLHPQARYEALATAGGSFLLRLKSSSAAGR</sequence>
<keyword evidence="2" id="KW-1133">Transmembrane helix</keyword>
<dbReference type="AlphaFoldDB" id="A0A3M8SP22"/>
<organism evidence="3 4">
    <name type="scientific">Streptomyces botrytidirepellens</name>
    <dbReference type="NCBI Taxonomy" id="2486417"/>
    <lineage>
        <taxon>Bacteria</taxon>
        <taxon>Bacillati</taxon>
        <taxon>Actinomycetota</taxon>
        <taxon>Actinomycetes</taxon>
        <taxon>Kitasatosporales</taxon>
        <taxon>Streptomycetaceae</taxon>
        <taxon>Streptomyces</taxon>
    </lineage>
</organism>
<accession>A0A3M8SP22</accession>
<gene>
    <name evidence="3" type="ORF">EEJ42_45245</name>
</gene>
<dbReference type="RefSeq" id="WP_123107960.1">
    <property type="nucleotide sequence ID" value="NZ_RIBZ01000854.1"/>
</dbReference>
<dbReference type="EMBL" id="RIBZ01000854">
    <property type="protein sequence ID" value="RNF82513.1"/>
    <property type="molecule type" value="Genomic_DNA"/>
</dbReference>
<evidence type="ECO:0000313" key="3">
    <source>
        <dbReference type="EMBL" id="RNF82513.1"/>
    </source>
</evidence>
<evidence type="ECO:0000256" key="2">
    <source>
        <dbReference type="SAM" id="Phobius"/>
    </source>
</evidence>
<dbReference type="Proteomes" id="UP000275401">
    <property type="component" value="Unassembled WGS sequence"/>
</dbReference>
<keyword evidence="4" id="KW-1185">Reference proteome</keyword>
<feature type="transmembrane region" description="Helical" evidence="2">
    <location>
        <begin position="331"/>
        <end position="349"/>
    </location>
</feature>
<dbReference type="Pfam" id="PF09852">
    <property type="entry name" value="DUF2079"/>
    <property type="match status" value="1"/>
</dbReference>